<dbReference type="CDD" id="cd08998">
    <property type="entry name" value="GH43_Arb43a-like"/>
    <property type="match status" value="1"/>
</dbReference>
<comment type="similarity">
    <text evidence="2">Belongs to the glycosyl hydrolase 43 family.</text>
</comment>
<dbReference type="PANTHER" id="PTHR43301">
    <property type="entry name" value="ARABINAN ENDO-1,5-ALPHA-L-ARABINOSIDASE"/>
    <property type="match status" value="1"/>
</dbReference>
<dbReference type="SUPFAM" id="SSF75005">
    <property type="entry name" value="Arabinanase/levansucrase/invertase"/>
    <property type="match status" value="1"/>
</dbReference>
<dbReference type="InterPro" id="IPR050727">
    <property type="entry name" value="GH43_arabinanases"/>
</dbReference>
<feature type="active site" description="Proton acceptor" evidence="5">
    <location>
        <position position="75"/>
    </location>
</feature>
<evidence type="ECO:0000256" key="1">
    <source>
        <dbReference type="ARBA" id="ARBA00004834"/>
    </source>
</evidence>
<dbReference type="Pfam" id="PF04616">
    <property type="entry name" value="Glyco_hydro_43"/>
    <property type="match status" value="1"/>
</dbReference>
<keyword evidence="10" id="KW-1185">Reference proteome</keyword>
<dbReference type="SUPFAM" id="SSF50370">
    <property type="entry name" value="Ricin B-like lectins"/>
    <property type="match status" value="1"/>
</dbReference>
<evidence type="ECO:0000259" key="8">
    <source>
        <dbReference type="Pfam" id="PF00652"/>
    </source>
</evidence>
<dbReference type="EMBL" id="SMKL01000010">
    <property type="protein sequence ID" value="TDC53303.1"/>
    <property type="molecule type" value="Genomic_DNA"/>
</dbReference>
<dbReference type="InterPro" id="IPR035992">
    <property type="entry name" value="Ricin_B-like_lectins"/>
</dbReference>
<protein>
    <recommendedName>
        <fullName evidence="8">Ricin B lectin domain-containing protein</fullName>
    </recommendedName>
</protein>
<evidence type="ECO:0000256" key="4">
    <source>
        <dbReference type="ARBA" id="ARBA00023295"/>
    </source>
</evidence>
<dbReference type="Pfam" id="PF00652">
    <property type="entry name" value="Ricin_B_lectin"/>
    <property type="match status" value="1"/>
</dbReference>
<dbReference type="InterPro" id="IPR000772">
    <property type="entry name" value="Ricin_B_lectin"/>
</dbReference>
<accession>A0A4R4RXE7</accession>
<comment type="caution">
    <text evidence="9">The sequence shown here is derived from an EMBL/GenBank/DDBJ whole genome shotgun (WGS) entry which is preliminary data.</text>
</comment>
<evidence type="ECO:0000256" key="2">
    <source>
        <dbReference type="ARBA" id="ARBA00009865"/>
    </source>
</evidence>
<evidence type="ECO:0000313" key="10">
    <source>
        <dbReference type="Proteomes" id="UP000295621"/>
    </source>
</evidence>
<dbReference type="GO" id="GO:0004553">
    <property type="term" value="F:hydrolase activity, hydrolyzing O-glycosyl compounds"/>
    <property type="evidence" value="ECO:0007669"/>
    <property type="project" value="InterPro"/>
</dbReference>
<evidence type="ECO:0000256" key="3">
    <source>
        <dbReference type="ARBA" id="ARBA00022801"/>
    </source>
</evidence>
<evidence type="ECO:0000256" key="5">
    <source>
        <dbReference type="PIRSR" id="PIRSR606710-1"/>
    </source>
</evidence>
<dbReference type="PANTHER" id="PTHR43301:SF3">
    <property type="entry name" value="ARABINAN ENDO-1,5-ALPHA-L-ARABINOSIDASE A-RELATED"/>
    <property type="match status" value="1"/>
</dbReference>
<feature type="active site" description="Proton donor" evidence="5">
    <location>
        <position position="249"/>
    </location>
</feature>
<dbReference type="Gene3D" id="2.80.10.50">
    <property type="match status" value="1"/>
</dbReference>
<dbReference type="InterPro" id="IPR023296">
    <property type="entry name" value="Glyco_hydro_beta-prop_sf"/>
</dbReference>
<dbReference type="CDD" id="cd00161">
    <property type="entry name" value="beta-trefoil_Ricin-like"/>
    <property type="match status" value="1"/>
</dbReference>
<name>A0A4R4RXE7_9ACTN</name>
<dbReference type="GO" id="GO:0005975">
    <property type="term" value="P:carbohydrate metabolic process"/>
    <property type="evidence" value="ECO:0007669"/>
    <property type="project" value="InterPro"/>
</dbReference>
<evidence type="ECO:0000256" key="6">
    <source>
        <dbReference type="PIRSR" id="PIRSR606710-2"/>
    </source>
</evidence>
<sequence>MLAKHDTAGPHRPWRTQAAAILAVAAIPAALLTQTATAAEPPKATAEAAPADQAGELIDESPGQIPLTGSVSLHDPTLWKDDDTYYVSATGGLVRSAPSLEGPWTNLGSVPAAGWAPHVQRIEDTYYYYYSSSSFGTNNSSIRLKTTKTPDDPASYVERGTVIRSGSQDPGHATFNAIDGAIWPDENGDWWIVWGSHFDGIMIQQLGEDMVSVVGERRMIAHRESDLFPILTPGCPYPQPSCPNFNRIEGPSIFEKDGYFYLMAAWDWCCRANGNDNTYKIIVGRSENIYGPYVDKNGVDLAEGGGSIILNSRVAAADVTPSGLYRAPGGADIFVEDDVYHLVYHAYRPQNTLGIWPMSWHDGWPYLNEPDGGPYDLQDGAHYRLVNQDGSISDPNSLQNPVVSDRCLTADDRNVIQAHCDDSAPEQIWEMHAAPDGTWRLRGMGADGELCLAMADDSGEIATDVVTAPCDESSDLQRWNLDDTGHGFHRAVSEGTNLAVEIENVCDPAASYNCDGDIGTDVVGGIRRDGDHTAGNLTQAAKWPPQQWRFTRVDELPCFDVVTGRHAGPMTISHGVTCLDGATVNGPITVAAGAGLRSADSRVSGPVRATDALEIEFCGSRITGPVTIAGGARVALGSPQDGCDGNMVTGPVSVTGVRGVTVIADNRISGPLACSDNEPAPVDQGFANVVRGPTSGQCDDL</sequence>
<keyword evidence="3" id="KW-0378">Hydrolase</keyword>
<evidence type="ECO:0000313" key="9">
    <source>
        <dbReference type="EMBL" id="TDC53303.1"/>
    </source>
</evidence>
<reference evidence="9 10" key="1">
    <citation type="submission" date="2019-02" db="EMBL/GenBank/DDBJ databases">
        <title>Draft genome sequences of novel Actinobacteria.</title>
        <authorList>
            <person name="Sahin N."/>
            <person name="Ay H."/>
            <person name="Saygin H."/>
        </authorList>
    </citation>
    <scope>NUCLEOTIDE SEQUENCE [LARGE SCALE GENOMIC DNA]</scope>
    <source>
        <strain evidence="9 10">KC603</strain>
    </source>
</reference>
<evidence type="ECO:0000256" key="7">
    <source>
        <dbReference type="SAM" id="SignalP"/>
    </source>
</evidence>
<dbReference type="Gene3D" id="2.115.10.20">
    <property type="entry name" value="Glycosyl hydrolase domain, family 43"/>
    <property type="match status" value="1"/>
</dbReference>
<dbReference type="Proteomes" id="UP000295621">
    <property type="component" value="Unassembled WGS sequence"/>
</dbReference>
<dbReference type="InterPro" id="IPR006710">
    <property type="entry name" value="Glyco_hydro_43"/>
</dbReference>
<dbReference type="OrthoDB" id="9801455at2"/>
<dbReference type="PROSITE" id="PS50231">
    <property type="entry name" value="RICIN_B_LECTIN"/>
    <property type="match status" value="1"/>
</dbReference>
<keyword evidence="7" id="KW-0732">Signal</keyword>
<proteinExistence type="inferred from homology"/>
<feature type="domain" description="Ricin B lectin" evidence="8">
    <location>
        <begin position="399"/>
        <end position="507"/>
    </location>
</feature>
<keyword evidence="4" id="KW-0326">Glycosidase</keyword>
<organism evidence="9 10">
    <name type="scientific">Jiangella ureilytica</name>
    <dbReference type="NCBI Taxonomy" id="2530374"/>
    <lineage>
        <taxon>Bacteria</taxon>
        <taxon>Bacillati</taxon>
        <taxon>Actinomycetota</taxon>
        <taxon>Actinomycetes</taxon>
        <taxon>Jiangellales</taxon>
        <taxon>Jiangellaceae</taxon>
        <taxon>Jiangella</taxon>
    </lineage>
</organism>
<comment type="pathway">
    <text evidence="1">Glycan metabolism; L-arabinan degradation.</text>
</comment>
<feature type="chain" id="PRO_5020798262" description="Ricin B lectin domain-containing protein" evidence="7">
    <location>
        <begin position="39"/>
        <end position="701"/>
    </location>
</feature>
<dbReference type="AlphaFoldDB" id="A0A4R4RXE7"/>
<feature type="signal peptide" evidence="7">
    <location>
        <begin position="1"/>
        <end position="38"/>
    </location>
</feature>
<gene>
    <name evidence="9" type="ORF">E1212_06455</name>
</gene>
<feature type="site" description="Important for catalytic activity, responsible for pKa modulation of the active site Glu and correct orientation of both the proton donor and substrate" evidence="6">
    <location>
        <position position="179"/>
    </location>
</feature>